<sequence length="190" mass="21929">MSGTRRKKENEIMNDMQGIKCRSKEKLGAIITRGRTLSEFHLAAFCLHSSSLTFARSPSLKRNFSSLTLSFPCFCRTTELPRLFFRIFHRRPNSYMKRQIREQDYSGVNLNSKYMSHCIILKKRELQTRDSNVRADSLLVSNPRLSSFRSISILRKWKGLVVEFHRQHGGTFSRARGQAEAPALDAKKAT</sequence>
<proteinExistence type="predicted"/>
<dbReference type="Proteomes" id="UP000799755">
    <property type="component" value="Unassembled WGS sequence"/>
</dbReference>
<accession>A0ACB6QZN2</accession>
<protein>
    <submittedName>
        <fullName evidence="1">Uncharacterized protein</fullName>
    </submittedName>
</protein>
<gene>
    <name evidence="1" type="ORF">BDR25DRAFT_353469</name>
</gene>
<comment type="caution">
    <text evidence="1">The sequence shown here is derived from an EMBL/GenBank/DDBJ whole genome shotgun (WGS) entry which is preliminary data.</text>
</comment>
<dbReference type="EMBL" id="MU003502">
    <property type="protein sequence ID" value="KAF2472453.1"/>
    <property type="molecule type" value="Genomic_DNA"/>
</dbReference>
<organism evidence="1 2">
    <name type="scientific">Lindgomyces ingoldianus</name>
    <dbReference type="NCBI Taxonomy" id="673940"/>
    <lineage>
        <taxon>Eukaryota</taxon>
        <taxon>Fungi</taxon>
        <taxon>Dikarya</taxon>
        <taxon>Ascomycota</taxon>
        <taxon>Pezizomycotina</taxon>
        <taxon>Dothideomycetes</taxon>
        <taxon>Pleosporomycetidae</taxon>
        <taxon>Pleosporales</taxon>
        <taxon>Lindgomycetaceae</taxon>
        <taxon>Lindgomyces</taxon>
    </lineage>
</organism>
<reference evidence="1" key="1">
    <citation type="journal article" date="2020" name="Stud. Mycol.">
        <title>101 Dothideomycetes genomes: a test case for predicting lifestyles and emergence of pathogens.</title>
        <authorList>
            <person name="Haridas S."/>
            <person name="Albert R."/>
            <person name="Binder M."/>
            <person name="Bloem J."/>
            <person name="Labutti K."/>
            <person name="Salamov A."/>
            <person name="Andreopoulos B."/>
            <person name="Baker S."/>
            <person name="Barry K."/>
            <person name="Bills G."/>
            <person name="Bluhm B."/>
            <person name="Cannon C."/>
            <person name="Castanera R."/>
            <person name="Culley D."/>
            <person name="Daum C."/>
            <person name="Ezra D."/>
            <person name="Gonzalez J."/>
            <person name="Henrissat B."/>
            <person name="Kuo A."/>
            <person name="Liang C."/>
            <person name="Lipzen A."/>
            <person name="Lutzoni F."/>
            <person name="Magnuson J."/>
            <person name="Mondo S."/>
            <person name="Nolan M."/>
            <person name="Ohm R."/>
            <person name="Pangilinan J."/>
            <person name="Park H.-J."/>
            <person name="Ramirez L."/>
            <person name="Alfaro M."/>
            <person name="Sun H."/>
            <person name="Tritt A."/>
            <person name="Yoshinaga Y."/>
            <person name="Zwiers L.-H."/>
            <person name="Turgeon B."/>
            <person name="Goodwin S."/>
            <person name="Spatafora J."/>
            <person name="Crous P."/>
            <person name="Grigoriev I."/>
        </authorList>
    </citation>
    <scope>NUCLEOTIDE SEQUENCE</scope>
    <source>
        <strain evidence="1">ATCC 200398</strain>
    </source>
</reference>
<name>A0ACB6QZN2_9PLEO</name>
<evidence type="ECO:0000313" key="1">
    <source>
        <dbReference type="EMBL" id="KAF2472453.1"/>
    </source>
</evidence>
<keyword evidence="2" id="KW-1185">Reference proteome</keyword>
<evidence type="ECO:0000313" key="2">
    <source>
        <dbReference type="Proteomes" id="UP000799755"/>
    </source>
</evidence>